<dbReference type="Proteomes" id="UP001163046">
    <property type="component" value="Unassembled WGS sequence"/>
</dbReference>
<dbReference type="EMBL" id="MU827303">
    <property type="protein sequence ID" value="KAJ7365261.1"/>
    <property type="molecule type" value="Genomic_DNA"/>
</dbReference>
<evidence type="ECO:0000313" key="4">
    <source>
        <dbReference type="Proteomes" id="UP001163046"/>
    </source>
</evidence>
<keyword evidence="1" id="KW-0175">Coiled coil</keyword>
<dbReference type="PANTHER" id="PTHR21683">
    <property type="entry name" value="COILED-COIL DOMAIN-CONTAINING PROTEIN 42 LIKE-2-LIKE-RELATED"/>
    <property type="match status" value="1"/>
</dbReference>
<feature type="region of interest" description="Disordered" evidence="2">
    <location>
        <begin position="186"/>
        <end position="215"/>
    </location>
</feature>
<dbReference type="AlphaFoldDB" id="A0A9X0CME0"/>
<organism evidence="3 4">
    <name type="scientific">Desmophyllum pertusum</name>
    <dbReference type="NCBI Taxonomy" id="174260"/>
    <lineage>
        <taxon>Eukaryota</taxon>
        <taxon>Metazoa</taxon>
        <taxon>Cnidaria</taxon>
        <taxon>Anthozoa</taxon>
        <taxon>Hexacorallia</taxon>
        <taxon>Scleractinia</taxon>
        <taxon>Caryophylliina</taxon>
        <taxon>Caryophylliidae</taxon>
        <taxon>Desmophyllum</taxon>
    </lineage>
</organism>
<proteinExistence type="predicted"/>
<dbReference type="InterPro" id="IPR051147">
    <property type="entry name" value="CFAP_domain-containing"/>
</dbReference>
<dbReference type="OrthoDB" id="2134857at2759"/>
<accession>A0A9X0CME0</accession>
<evidence type="ECO:0000256" key="1">
    <source>
        <dbReference type="SAM" id="Coils"/>
    </source>
</evidence>
<sequence length="215" mass="24315">MKVLDQLPEDYLEANDSMLMGIMMRFRTLSDTNQSLVQMLGDTSDQVETEQQRLQDMNQEHTQNLLLMNSELAALQEKLEDTVQRKEKVDQFLINSKGIFRQQSEMLGCIRLAIDNIAEKCQRLRGTPVETLDVDSKLKVIQEHILEHTDIVKLARLPLSAAASEGLQPSPSSILKKESRISRHALLDSPLKSSPSRGLRNTQMGLRFAADVKQS</sequence>
<keyword evidence="4" id="KW-1185">Reference proteome</keyword>
<reference evidence="3" key="1">
    <citation type="submission" date="2023-01" db="EMBL/GenBank/DDBJ databases">
        <title>Genome assembly of the deep-sea coral Lophelia pertusa.</title>
        <authorList>
            <person name="Herrera S."/>
            <person name="Cordes E."/>
        </authorList>
    </citation>
    <scope>NUCLEOTIDE SEQUENCE</scope>
    <source>
        <strain evidence="3">USNM1676648</strain>
        <tissue evidence="3">Polyp</tissue>
    </source>
</reference>
<evidence type="ECO:0000313" key="3">
    <source>
        <dbReference type="EMBL" id="KAJ7365261.1"/>
    </source>
</evidence>
<gene>
    <name evidence="3" type="ORF">OS493_005358</name>
</gene>
<evidence type="ECO:0000256" key="2">
    <source>
        <dbReference type="SAM" id="MobiDB-lite"/>
    </source>
</evidence>
<name>A0A9X0CME0_9CNID</name>
<protein>
    <submittedName>
        <fullName evidence="3">Uncharacterized protein</fullName>
    </submittedName>
</protein>
<dbReference type="PANTHER" id="PTHR21683:SF18">
    <property type="entry name" value="COILED-COIL DOMAIN-CONTAINING PROTEIN 42 HOMOLOG"/>
    <property type="match status" value="1"/>
</dbReference>
<feature type="coiled-coil region" evidence="1">
    <location>
        <begin position="40"/>
        <end position="85"/>
    </location>
</feature>
<comment type="caution">
    <text evidence="3">The sequence shown here is derived from an EMBL/GenBank/DDBJ whole genome shotgun (WGS) entry which is preliminary data.</text>
</comment>
<feature type="compositionally biased region" description="Polar residues" evidence="2">
    <location>
        <begin position="191"/>
        <end position="204"/>
    </location>
</feature>